<reference evidence="2" key="1">
    <citation type="submission" date="2021-01" db="EMBL/GenBank/DDBJ databases">
        <authorList>
            <consortium name="Genoscope - CEA"/>
            <person name="William W."/>
        </authorList>
    </citation>
    <scope>NUCLEOTIDE SEQUENCE</scope>
</reference>
<dbReference type="OrthoDB" id="289964at2759"/>
<dbReference type="PANTHER" id="PTHR19920:SF0">
    <property type="entry name" value="CYTOSOLIC IRON-SULFUR PROTEIN ASSEMBLY PROTEIN CIAO1-RELATED"/>
    <property type="match status" value="1"/>
</dbReference>
<dbReference type="AlphaFoldDB" id="A0A8S1XX53"/>
<name>A0A8S1XX53_9CILI</name>
<evidence type="ECO:0000256" key="1">
    <source>
        <dbReference type="PROSITE-ProRule" id="PRU00221"/>
    </source>
</evidence>
<keyword evidence="3" id="KW-1185">Reference proteome</keyword>
<proteinExistence type="predicted"/>
<feature type="repeat" description="WD" evidence="1">
    <location>
        <begin position="121"/>
        <end position="152"/>
    </location>
</feature>
<sequence length="352" mass="41306">MDQDVYQEELLENKNIIQVEEIIEGSNINYELISKQKQRKWGGALAFNKKGNLLAAASKNDVKIWEFKNGQITNPQFLKGNQVIRIIKFGLQSNFLVAGGSDETMLVWEYQKNTWKINTQLVGHKGRVSAFIISKKDDSIISSSEDGTIKIWVTQGENNGWKCQETLKCMTGQIYSVVENSKSDLLASCSANKIITFWRQQRISTNNQLQWKKFQHIRNEDYGTKICFIDHDKLLNLQYQFILLLLLKYLNILSNLQHGNLLNKIILGQGNYDFHYFQSIYSDISRLLIVRHKYRIYFIKMDDNEEFRIQQIIPFSTNWNFAALSSDEKYFITWDFQNQEFQVRQKNDIIHI</sequence>
<evidence type="ECO:0000313" key="2">
    <source>
        <dbReference type="EMBL" id="CAD8205840.1"/>
    </source>
</evidence>
<gene>
    <name evidence="2" type="ORF">PPENT_87.1.T1420025</name>
</gene>
<comment type="caution">
    <text evidence="2">The sequence shown here is derived from an EMBL/GenBank/DDBJ whole genome shotgun (WGS) entry which is preliminary data.</text>
</comment>
<dbReference type="Pfam" id="PF00400">
    <property type="entry name" value="WD40"/>
    <property type="match status" value="2"/>
</dbReference>
<dbReference type="SMART" id="SM00320">
    <property type="entry name" value="WD40"/>
    <property type="match status" value="4"/>
</dbReference>
<dbReference type="PANTHER" id="PTHR19920">
    <property type="entry name" value="WD40 PROTEIN CIAO1"/>
    <property type="match status" value="1"/>
</dbReference>
<dbReference type="PROSITE" id="PS50294">
    <property type="entry name" value="WD_REPEATS_REGION"/>
    <property type="match status" value="1"/>
</dbReference>
<dbReference type="Proteomes" id="UP000689195">
    <property type="component" value="Unassembled WGS sequence"/>
</dbReference>
<dbReference type="GO" id="GO:0097361">
    <property type="term" value="C:cytosolic [4Fe-4S] assembly targeting complex"/>
    <property type="evidence" value="ECO:0007669"/>
    <property type="project" value="TreeGrafter"/>
</dbReference>
<protein>
    <recommendedName>
        <fullName evidence="4">WD40-repeat-containing domain</fullName>
    </recommendedName>
</protein>
<dbReference type="EMBL" id="CAJJDO010000142">
    <property type="protein sequence ID" value="CAD8205840.1"/>
    <property type="molecule type" value="Genomic_DNA"/>
</dbReference>
<evidence type="ECO:0008006" key="4">
    <source>
        <dbReference type="Google" id="ProtNLM"/>
    </source>
</evidence>
<organism evidence="2 3">
    <name type="scientific">Paramecium pentaurelia</name>
    <dbReference type="NCBI Taxonomy" id="43138"/>
    <lineage>
        <taxon>Eukaryota</taxon>
        <taxon>Sar</taxon>
        <taxon>Alveolata</taxon>
        <taxon>Ciliophora</taxon>
        <taxon>Intramacronucleata</taxon>
        <taxon>Oligohymenophorea</taxon>
        <taxon>Peniculida</taxon>
        <taxon>Parameciidae</taxon>
        <taxon>Paramecium</taxon>
    </lineage>
</organism>
<evidence type="ECO:0000313" key="3">
    <source>
        <dbReference type="Proteomes" id="UP000689195"/>
    </source>
</evidence>
<dbReference type="GO" id="GO:0016226">
    <property type="term" value="P:iron-sulfur cluster assembly"/>
    <property type="evidence" value="ECO:0007669"/>
    <property type="project" value="TreeGrafter"/>
</dbReference>
<dbReference type="InterPro" id="IPR001680">
    <property type="entry name" value="WD40_rpt"/>
</dbReference>
<accession>A0A8S1XX53</accession>
<dbReference type="PROSITE" id="PS50082">
    <property type="entry name" value="WD_REPEATS_2"/>
    <property type="match status" value="1"/>
</dbReference>
<keyword evidence="1" id="KW-0853">WD repeat</keyword>